<evidence type="ECO:0000256" key="2">
    <source>
        <dbReference type="ARBA" id="ARBA00010617"/>
    </source>
</evidence>
<evidence type="ECO:0000313" key="9">
    <source>
        <dbReference type="Proteomes" id="UP001233673"/>
    </source>
</evidence>
<dbReference type="Pfam" id="PF00067">
    <property type="entry name" value="p450"/>
    <property type="match status" value="1"/>
</dbReference>
<evidence type="ECO:0000256" key="1">
    <source>
        <dbReference type="ARBA" id="ARBA00001971"/>
    </source>
</evidence>
<comment type="caution">
    <text evidence="8">The sequence shown here is derived from an EMBL/GenBank/DDBJ whole genome shotgun (WGS) entry which is preliminary data.</text>
</comment>
<keyword evidence="4" id="KW-0479">Metal-binding</keyword>
<organism evidence="8 9">
    <name type="scientific">Blastococcus carthaginiensis</name>
    <dbReference type="NCBI Taxonomy" id="3050034"/>
    <lineage>
        <taxon>Bacteria</taxon>
        <taxon>Bacillati</taxon>
        <taxon>Actinomycetota</taxon>
        <taxon>Actinomycetes</taxon>
        <taxon>Geodermatophilales</taxon>
        <taxon>Geodermatophilaceae</taxon>
        <taxon>Blastococcus</taxon>
    </lineage>
</organism>
<evidence type="ECO:0000256" key="5">
    <source>
        <dbReference type="ARBA" id="ARBA00023002"/>
    </source>
</evidence>
<evidence type="ECO:0000256" key="4">
    <source>
        <dbReference type="ARBA" id="ARBA00022723"/>
    </source>
</evidence>
<dbReference type="RefSeq" id="WP_305999156.1">
    <property type="nucleotide sequence ID" value="NZ_JASNFN010000005.1"/>
</dbReference>
<keyword evidence="3" id="KW-0349">Heme</keyword>
<reference evidence="9" key="1">
    <citation type="submission" date="2023-05" db="EMBL/GenBank/DDBJ databases">
        <title>Draft genome of Pseudofrankia sp. BMG5.37.</title>
        <authorList>
            <person name="Gtari M."/>
            <person name="Ghodhbane F."/>
            <person name="Sbissi I."/>
        </authorList>
    </citation>
    <scope>NUCLEOTIDE SEQUENCE [LARGE SCALE GENOMIC DNA]</scope>
    <source>
        <strain evidence="9">BMG 814</strain>
    </source>
</reference>
<dbReference type="PRINTS" id="PR00463">
    <property type="entry name" value="EP450I"/>
</dbReference>
<comment type="cofactor">
    <cofactor evidence="1">
        <name>heme</name>
        <dbReference type="ChEBI" id="CHEBI:30413"/>
    </cofactor>
</comment>
<keyword evidence="6" id="KW-0408">Iron</keyword>
<gene>
    <name evidence="8" type="ORF">QOZ88_07430</name>
</gene>
<name>A0ABT9IA66_9ACTN</name>
<dbReference type="InterPro" id="IPR036396">
    <property type="entry name" value="Cyt_P450_sf"/>
</dbReference>
<evidence type="ECO:0000256" key="6">
    <source>
        <dbReference type="ARBA" id="ARBA00023004"/>
    </source>
</evidence>
<dbReference type="PANTHER" id="PTHR24286:SF24">
    <property type="entry name" value="LANOSTEROL 14-ALPHA DEMETHYLASE"/>
    <property type="match status" value="1"/>
</dbReference>
<dbReference type="Proteomes" id="UP001233673">
    <property type="component" value="Unassembled WGS sequence"/>
</dbReference>
<dbReference type="InterPro" id="IPR002401">
    <property type="entry name" value="Cyt_P450_E_grp-I"/>
</dbReference>
<comment type="similarity">
    <text evidence="2">Belongs to the cytochrome P450 family.</text>
</comment>
<proteinExistence type="inferred from homology"/>
<accession>A0ABT9IA66</accession>
<keyword evidence="9" id="KW-1185">Reference proteome</keyword>
<keyword evidence="5" id="KW-0560">Oxidoreductase</keyword>
<protein>
    <submittedName>
        <fullName evidence="8">Cytochrome P450</fullName>
    </submittedName>
</protein>
<dbReference type="PANTHER" id="PTHR24286">
    <property type="entry name" value="CYTOCHROME P450 26"/>
    <property type="match status" value="1"/>
</dbReference>
<evidence type="ECO:0000256" key="3">
    <source>
        <dbReference type="ARBA" id="ARBA00022617"/>
    </source>
</evidence>
<dbReference type="EMBL" id="JASNFN010000005">
    <property type="protein sequence ID" value="MDP5182467.1"/>
    <property type="molecule type" value="Genomic_DNA"/>
</dbReference>
<sequence length="419" mass="46935">MIPALTAPDSSLALLREGYAFISRRCDRLGTDAFRTRLMLRPAVCVRGAEAARMFYGDRRFTRRGAFPPTLLHLLQDEGSVQSLDGSAHRARKELFLRLLQGAGAPRITEVLAQEWPAAVRRWQRADRVVLFDALNELLTQVAATWAGVPLDERDLALRAREVAEMRNRAGSIGPANWRAQFLRHRSERWARAVIARVRSGELTPPEGSAVAAIAGHRGDDGELLDLPVAGVELLNLIRPVAAVSRFGVFAALALLRHPRWRDAFAAGEDEDLHAFVLEVRRFFPFFPLVAGRVREPFTWQEHRFGTGDRVYLDLYGTDHDARSWTDPEVFDPERFRGWQGDPWTLIAQGAGGYAENHRCPGEPMTEWLLEDVVRLLTRSVRYEVGVQDFSISLNRLPTLPADGFVVSHVRPVPGTAAA</sequence>
<dbReference type="Gene3D" id="1.10.630.10">
    <property type="entry name" value="Cytochrome P450"/>
    <property type="match status" value="1"/>
</dbReference>
<keyword evidence="7" id="KW-0503">Monooxygenase</keyword>
<dbReference type="InterPro" id="IPR001128">
    <property type="entry name" value="Cyt_P450"/>
</dbReference>
<dbReference type="CDD" id="cd11067">
    <property type="entry name" value="CYP152"/>
    <property type="match status" value="1"/>
</dbReference>
<dbReference type="SUPFAM" id="SSF48264">
    <property type="entry name" value="Cytochrome P450"/>
    <property type="match status" value="1"/>
</dbReference>
<evidence type="ECO:0000313" key="8">
    <source>
        <dbReference type="EMBL" id="MDP5182467.1"/>
    </source>
</evidence>
<evidence type="ECO:0000256" key="7">
    <source>
        <dbReference type="ARBA" id="ARBA00023033"/>
    </source>
</evidence>